<name>A0A1B9GGS7_9TREE</name>
<dbReference type="VEuPathDB" id="FungiDB:I302_01772"/>
<evidence type="ECO:0000313" key="2">
    <source>
        <dbReference type="EMBL" id="WVW81082.1"/>
    </source>
</evidence>
<accession>A0A1B9GGS7</accession>
<dbReference type="GeneID" id="30206171"/>
<reference evidence="2" key="4">
    <citation type="submission" date="2024-02" db="EMBL/GenBank/DDBJ databases">
        <title>Comparative genomics of Cryptococcus and Kwoniella reveals pathogenesis evolution and contrasting modes of karyotype evolution via chromosome fusion or intercentromeric recombination.</title>
        <authorList>
            <person name="Coelho M.A."/>
            <person name="David-Palma M."/>
            <person name="Shea T."/>
            <person name="Bowers K."/>
            <person name="McGinley-Smith S."/>
            <person name="Mohammad A.W."/>
            <person name="Gnirke A."/>
            <person name="Yurkov A.M."/>
            <person name="Nowrousian M."/>
            <person name="Sun S."/>
            <person name="Cuomo C.A."/>
            <person name="Heitman J."/>
        </authorList>
    </citation>
    <scope>NUCLEOTIDE SEQUENCE</scope>
    <source>
        <strain evidence="2">CBS 10118</strain>
    </source>
</reference>
<evidence type="ECO:0000313" key="1">
    <source>
        <dbReference type="EMBL" id="OCF30253.1"/>
    </source>
</evidence>
<reference evidence="1" key="1">
    <citation type="submission" date="2013-07" db="EMBL/GenBank/DDBJ databases">
        <title>The Genome Sequence of Cryptococcus bestiolae CBS10118.</title>
        <authorList>
            <consortium name="The Broad Institute Genome Sequencing Platform"/>
            <person name="Cuomo C."/>
            <person name="Litvintseva A."/>
            <person name="Chen Y."/>
            <person name="Heitman J."/>
            <person name="Sun S."/>
            <person name="Springer D."/>
            <person name="Dromer F."/>
            <person name="Young S.K."/>
            <person name="Zeng Q."/>
            <person name="Gargeya S."/>
            <person name="Fitzgerald M."/>
            <person name="Abouelleil A."/>
            <person name="Alvarado L."/>
            <person name="Berlin A.M."/>
            <person name="Chapman S.B."/>
            <person name="Dewar J."/>
            <person name="Goldberg J."/>
            <person name="Griggs A."/>
            <person name="Gujja S."/>
            <person name="Hansen M."/>
            <person name="Howarth C."/>
            <person name="Imamovic A."/>
            <person name="Larimer J."/>
            <person name="McCowan C."/>
            <person name="Murphy C."/>
            <person name="Pearson M."/>
            <person name="Priest M."/>
            <person name="Roberts A."/>
            <person name="Saif S."/>
            <person name="Shea T."/>
            <person name="Sykes S."/>
            <person name="Wortman J."/>
            <person name="Nusbaum C."/>
            <person name="Birren B."/>
        </authorList>
    </citation>
    <scope>NUCLEOTIDE SEQUENCE [LARGE SCALE GENOMIC DNA]</scope>
    <source>
        <strain evidence="1">CBS 10118</strain>
    </source>
</reference>
<dbReference type="Proteomes" id="UP000092730">
    <property type="component" value="Chromosome 1"/>
</dbReference>
<gene>
    <name evidence="1" type="ORF">I302_01772</name>
    <name evidence="2" type="ORF">I302_103073</name>
</gene>
<dbReference type="RefSeq" id="XP_019051323.1">
    <property type="nucleotide sequence ID" value="XM_019188445.1"/>
</dbReference>
<sequence length="194" mass="21184">MTNSLATKAFKTSDDSPKKAVHLFQEANDRTIASLLEKAKDAFSCRKNAEGLTYETAAGVTNGYHKKTLDWTAEQYVSSAGERLSFGGSEITDLLAVEGCASKTEQAVGDLIHPSTNEKVRSYQADVFDRIRSTFREVDSTAQDQTTACSSVSPSQGFDIYLLGLTATDKDALDNWIVDLTYTNLAKIMNFVGE</sequence>
<dbReference type="AlphaFoldDB" id="A0A1B9GGS7"/>
<dbReference type="EMBL" id="CP144541">
    <property type="protein sequence ID" value="WVW81082.1"/>
    <property type="molecule type" value="Genomic_DNA"/>
</dbReference>
<keyword evidence="3" id="KW-1185">Reference proteome</keyword>
<organism evidence="1">
    <name type="scientific">Kwoniella bestiolae CBS 10118</name>
    <dbReference type="NCBI Taxonomy" id="1296100"/>
    <lineage>
        <taxon>Eukaryota</taxon>
        <taxon>Fungi</taxon>
        <taxon>Dikarya</taxon>
        <taxon>Basidiomycota</taxon>
        <taxon>Agaricomycotina</taxon>
        <taxon>Tremellomycetes</taxon>
        <taxon>Tremellales</taxon>
        <taxon>Cryptococcaceae</taxon>
        <taxon>Kwoniella</taxon>
    </lineage>
</organism>
<dbReference type="KEGG" id="kbi:30206171"/>
<reference evidence="1" key="3">
    <citation type="submission" date="2014-01" db="EMBL/GenBank/DDBJ databases">
        <title>Evolution of pathogenesis and genome organization in the Tremellales.</title>
        <authorList>
            <person name="Cuomo C."/>
            <person name="Litvintseva A."/>
            <person name="Heitman J."/>
            <person name="Chen Y."/>
            <person name="Sun S."/>
            <person name="Springer D."/>
            <person name="Dromer F."/>
            <person name="Young S."/>
            <person name="Zeng Q."/>
            <person name="Chapman S."/>
            <person name="Gujja S."/>
            <person name="Saif S."/>
            <person name="Birren B."/>
        </authorList>
    </citation>
    <scope>NUCLEOTIDE SEQUENCE</scope>
    <source>
        <strain evidence="1">CBS 10118</strain>
    </source>
</reference>
<dbReference type="EMBL" id="KI894018">
    <property type="protein sequence ID" value="OCF30253.1"/>
    <property type="molecule type" value="Genomic_DNA"/>
</dbReference>
<proteinExistence type="predicted"/>
<evidence type="ECO:0000313" key="3">
    <source>
        <dbReference type="Proteomes" id="UP000092730"/>
    </source>
</evidence>
<protein>
    <submittedName>
        <fullName evidence="1">Uncharacterized protein</fullName>
    </submittedName>
</protein>
<reference evidence="2" key="2">
    <citation type="submission" date="2013-07" db="EMBL/GenBank/DDBJ databases">
        <authorList>
            <consortium name="The Broad Institute Genome Sequencing Platform"/>
            <person name="Cuomo C."/>
            <person name="Litvintseva A."/>
            <person name="Chen Y."/>
            <person name="Heitman J."/>
            <person name="Sun S."/>
            <person name="Springer D."/>
            <person name="Dromer F."/>
            <person name="Young S.K."/>
            <person name="Zeng Q."/>
            <person name="Gargeya S."/>
            <person name="Fitzgerald M."/>
            <person name="Abouelleil A."/>
            <person name="Alvarado L."/>
            <person name="Berlin A.M."/>
            <person name="Chapman S.B."/>
            <person name="Dewar J."/>
            <person name="Goldberg J."/>
            <person name="Griggs A."/>
            <person name="Gujja S."/>
            <person name="Hansen M."/>
            <person name="Howarth C."/>
            <person name="Imamovic A."/>
            <person name="Larimer J."/>
            <person name="McCowan C."/>
            <person name="Murphy C."/>
            <person name="Pearson M."/>
            <person name="Priest M."/>
            <person name="Roberts A."/>
            <person name="Saif S."/>
            <person name="Shea T."/>
            <person name="Sykes S."/>
            <person name="Wortman J."/>
            <person name="Nusbaum C."/>
            <person name="Birren B."/>
        </authorList>
    </citation>
    <scope>NUCLEOTIDE SEQUENCE</scope>
    <source>
        <strain evidence="2">CBS 10118</strain>
    </source>
</reference>